<dbReference type="EMBL" id="GEDG01012804">
    <property type="protein sequence ID" value="JAP25894.1"/>
    <property type="molecule type" value="Transcribed_RNA"/>
</dbReference>
<dbReference type="Pfam" id="PF23598">
    <property type="entry name" value="LRR_14"/>
    <property type="match status" value="1"/>
</dbReference>
<organism evidence="3">
    <name type="scientific">Solanum chacoense</name>
    <name type="common">Chaco potato</name>
    <dbReference type="NCBI Taxonomy" id="4108"/>
    <lineage>
        <taxon>Eukaryota</taxon>
        <taxon>Viridiplantae</taxon>
        <taxon>Streptophyta</taxon>
        <taxon>Embryophyta</taxon>
        <taxon>Tracheophyta</taxon>
        <taxon>Spermatophyta</taxon>
        <taxon>Magnoliopsida</taxon>
        <taxon>eudicotyledons</taxon>
        <taxon>Gunneridae</taxon>
        <taxon>Pentapetalae</taxon>
        <taxon>asterids</taxon>
        <taxon>lamiids</taxon>
        <taxon>Solanales</taxon>
        <taxon>Solanaceae</taxon>
        <taxon>Solanoideae</taxon>
        <taxon>Solaneae</taxon>
        <taxon>Solanum</taxon>
    </lineage>
</organism>
<name>A0A0V0I1Y8_SOLCH</name>
<accession>A0A0V0I1Y8</accession>
<dbReference type="InterPro" id="IPR001611">
    <property type="entry name" value="Leu-rich_rpt"/>
</dbReference>
<dbReference type="PANTHER" id="PTHR45752:SF195">
    <property type="entry name" value="LEUCINE-RICH REPEAT (LRR) FAMILY PROTEIN-RELATED"/>
    <property type="match status" value="1"/>
</dbReference>
<dbReference type="Gene3D" id="3.80.10.10">
    <property type="entry name" value="Ribonuclease Inhibitor"/>
    <property type="match status" value="2"/>
</dbReference>
<dbReference type="SUPFAM" id="SSF52058">
    <property type="entry name" value="L domain-like"/>
    <property type="match status" value="1"/>
</dbReference>
<dbReference type="InterPro" id="IPR055414">
    <property type="entry name" value="LRR_R13L4/SHOC2-like"/>
</dbReference>
<dbReference type="Pfam" id="PF13855">
    <property type="entry name" value="LRR_8"/>
    <property type="match status" value="1"/>
</dbReference>
<reference evidence="3" key="1">
    <citation type="submission" date="2015-12" db="EMBL/GenBank/DDBJ databases">
        <title>Gene expression during late stages of embryo sac development: a critical building block for successful pollen-pistil interactions.</title>
        <authorList>
            <person name="Liu Y."/>
            <person name="Joly V."/>
            <person name="Sabar M."/>
            <person name="Matton D.P."/>
        </authorList>
    </citation>
    <scope>NUCLEOTIDE SEQUENCE</scope>
</reference>
<proteinExistence type="predicted"/>
<dbReference type="PANTHER" id="PTHR45752">
    <property type="entry name" value="LEUCINE-RICH REPEAT-CONTAINING"/>
    <property type="match status" value="1"/>
</dbReference>
<keyword evidence="1" id="KW-0677">Repeat</keyword>
<dbReference type="PROSITE" id="PS51450">
    <property type="entry name" value="LRR"/>
    <property type="match status" value="1"/>
</dbReference>
<sequence length="340" mass="38438">MTFSSLVEVFKEPKAFDKLTVLNLSFSRNLIRTPNFSDIPNLQSIILKSCVSLVEVYPSIGHLRKVVFLNMEYCESLKSLPSSIQMESLKSFNLSGCEKLEKFPEIQGNMELLSELLLAHTAIWELPSSVGLLSGISLLDLHSCKNLVRLPANVSEMRKLKILTMKGCSRLAHFPENLGDLNQLEELYDGNTDIWQLPDSLGNLSKLKVLDLSLRRGRKVKHQTGGSLMLPPFWESHDLRELKRLDLSGCNLSDNQTGALMNFPSLLELNLSRNKFISLPDISRLSQLRYLNITQCQELKKLPKLPPSIEELYSEDFFGQAKYCKATNVPSVEFGVIHQL</sequence>
<feature type="domain" description="Disease resistance R13L4/SHOC-2-like LRR" evidence="2">
    <location>
        <begin position="116"/>
        <end position="217"/>
    </location>
</feature>
<dbReference type="AlphaFoldDB" id="A0A0V0I1Y8"/>
<protein>
    <submittedName>
        <fullName evidence="3">Putative ovule protein</fullName>
    </submittedName>
</protein>
<dbReference type="InterPro" id="IPR032675">
    <property type="entry name" value="LRR_dom_sf"/>
</dbReference>
<evidence type="ECO:0000259" key="2">
    <source>
        <dbReference type="Pfam" id="PF23598"/>
    </source>
</evidence>
<evidence type="ECO:0000313" key="3">
    <source>
        <dbReference type="EMBL" id="JAP25894.1"/>
    </source>
</evidence>
<evidence type="ECO:0000256" key="1">
    <source>
        <dbReference type="ARBA" id="ARBA00022737"/>
    </source>
</evidence>
<dbReference type="InterPro" id="IPR050715">
    <property type="entry name" value="LRR-SigEffector_domain"/>
</dbReference>